<dbReference type="Gene3D" id="1.10.10.10">
    <property type="entry name" value="Winged helix-like DNA-binding domain superfamily/Winged helix DNA-binding domain"/>
    <property type="match status" value="1"/>
</dbReference>
<dbReference type="Proteomes" id="UP000306985">
    <property type="component" value="Unassembled WGS sequence"/>
</dbReference>
<dbReference type="SUPFAM" id="SSF46785">
    <property type="entry name" value="Winged helix' DNA-binding domain"/>
    <property type="match status" value="1"/>
</dbReference>
<dbReference type="InterPro" id="IPR036388">
    <property type="entry name" value="WH-like_DNA-bd_sf"/>
</dbReference>
<keyword evidence="2" id="KW-1185">Reference proteome</keyword>
<accession>A0A4U6Q653</accession>
<comment type="caution">
    <text evidence="1">The sequence shown here is derived from an EMBL/GenBank/DDBJ whole genome shotgun (WGS) entry which is preliminary data.</text>
</comment>
<organism evidence="1 2">
    <name type="scientific">Nakamurella flava</name>
    <dbReference type="NCBI Taxonomy" id="2576308"/>
    <lineage>
        <taxon>Bacteria</taxon>
        <taxon>Bacillati</taxon>
        <taxon>Actinomycetota</taxon>
        <taxon>Actinomycetes</taxon>
        <taxon>Nakamurellales</taxon>
        <taxon>Nakamurellaceae</taxon>
        <taxon>Nakamurella</taxon>
    </lineage>
</organism>
<proteinExistence type="predicted"/>
<evidence type="ECO:0000313" key="1">
    <source>
        <dbReference type="EMBL" id="TKV56157.1"/>
    </source>
</evidence>
<protein>
    <submittedName>
        <fullName evidence="1">DUF3253 domain-containing protein</fullName>
    </submittedName>
</protein>
<evidence type="ECO:0000313" key="2">
    <source>
        <dbReference type="Proteomes" id="UP000306985"/>
    </source>
</evidence>
<sequence length="99" mass="11008">MTEPRSDDQDPEVADGQDHRLAAVLTELLDRRAPNGSVCPSEVARAVDTDDWRDLMEPVRVIARRLVARGEAEITQRGIVVDPTAVTGPIRIRRPRTRG</sequence>
<dbReference type="InterPro" id="IPR036390">
    <property type="entry name" value="WH_DNA-bd_sf"/>
</dbReference>
<dbReference type="AlphaFoldDB" id="A0A4U6Q653"/>
<reference evidence="1 2" key="1">
    <citation type="submission" date="2019-05" db="EMBL/GenBank/DDBJ databases">
        <title>Nakamurella sp. N5BH11, whole genome shotgun sequence.</title>
        <authorList>
            <person name="Tuo L."/>
        </authorList>
    </citation>
    <scope>NUCLEOTIDE SEQUENCE [LARGE SCALE GENOMIC DNA]</scope>
    <source>
        <strain evidence="1 2">N5BH11</strain>
    </source>
</reference>
<dbReference type="OrthoDB" id="34459at2"/>
<dbReference type="EMBL" id="SZZH01000008">
    <property type="protein sequence ID" value="TKV56157.1"/>
    <property type="molecule type" value="Genomic_DNA"/>
</dbReference>
<dbReference type="InterPro" id="IPR021660">
    <property type="entry name" value="DUF3253"/>
</dbReference>
<name>A0A4U6Q653_9ACTN</name>
<dbReference type="RefSeq" id="WP_137451813.1">
    <property type="nucleotide sequence ID" value="NZ_SZZH01000008.1"/>
</dbReference>
<gene>
    <name evidence="1" type="ORF">FDO65_21520</name>
</gene>
<dbReference type="Pfam" id="PF11625">
    <property type="entry name" value="DUF3253"/>
    <property type="match status" value="1"/>
</dbReference>